<protein>
    <submittedName>
        <fullName evidence="4">GEM-like protein 4</fullName>
    </submittedName>
</protein>
<evidence type="ECO:0000259" key="2">
    <source>
        <dbReference type="SMART" id="SM00568"/>
    </source>
</evidence>
<accession>A0AB40BHL5</accession>
<reference evidence="4" key="2">
    <citation type="submission" date="2025-08" db="UniProtKB">
        <authorList>
            <consortium name="RefSeq"/>
        </authorList>
    </citation>
    <scope>IDENTIFICATION</scope>
</reference>
<organism evidence="3 4">
    <name type="scientific">Dioscorea cayennensis subsp. rotundata</name>
    <name type="common">White Guinea yam</name>
    <name type="synonym">Dioscorea rotundata</name>
    <dbReference type="NCBI Taxonomy" id="55577"/>
    <lineage>
        <taxon>Eukaryota</taxon>
        <taxon>Viridiplantae</taxon>
        <taxon>Streptophyta</taxon>
        <taxon>Embryophyta</taxon>
        <taxon>Tracheophyta</taxon>
        <taxon>Spermatophyta</taxon>
        <taxon>Magnoliopsida</taxon>
        <taxon>Liliopsida</taxon>
        <taxon>Dioscoreales</taxon>
        <taxon>Dioscoreaceae</taxon>
        <taxon>Dioscorea</taxon>
    </lineage>
</organism>
<name>A0AB40BHL5_DIOCR</name>
<sequence>MKTSNNGQVIGIPISYSSSSLLKKTRKDSLFTWMNKFSKTIKDHVAVGEVERAFRKSFSTGKREKLVKTMQCYLSTTSGPISGMLFISTDKIAFHSERSITVTSPTGNLIKVPYKVLIPLNRIKRVNPSENSEKPGQKYVQIVTVDDFEFWFMGFVSYQKSTKNLRVQDVVVGL</sequence>
<dbReference type="InterPro" id="IPR037848">
    <property type="entry name" value="GEM-like"/>
</dbReference>
<dbReference type="Proteomes" id="UP001515500">
    <property type="component" value="Chromosome 1"/>
</dbReference>
<keyword evidence="3" id="KW-1185">Reference proteome</keyword>
<comment type="similarity">
    <text evidence="1">Belongs to the GEM family.</text>
</comment>
<dbReference type="PANTHER" id="PTHR31969">
    <property type="entry name" value="GEM-LIKE PROTEIN 2"/>
    <property type="match status" value="1"/>
</dbReference>
<dbReference type="SMART" id="SM00568">
    <property type="entry name" value="GRAM"/>
    <property type="match status" value="1"/>
</dbReference>
<dbReference type="Pfam" id="PF02893">
    <property type="entry name" value="GRAM"/>
    <property type="match status" value="1"/>
</dbReference>
<gene>
    <name evidence="4" type="primary">LOC120262589</name>
</gene>
<feature type="domain" description="GRAM" evidence="2">
    <location>
        <begin position="52"/>
        <end position="130"/>
    </location>
</feature>
<reference evidence="3" key="1">
    <citation type="submission" date="2025-05" db="UniProtKB">
        <authorList>
            <consortium name="RefSeq"/>
        </authorList>
    </citation>
    <scope>NUCLEOTIDE SEQUENCE [LARGE SCALE GENOMIC DNA]</scope>
</reference>
<dbReference type="InterPro" id="IPR004182">
    <property type="entry name" value="GRAM"/>
</dbReference>
<evidence type="ECO:0000256" key="1">
    <source>
        <dbReference type="ARBA" id="ARBA00009414"/>
    </source>
</evidence>
<proteinExistence type="inferred from homology"/>
<evidence type="ECO:0000313" key="3">
    <source>
        <dbReference type="Proteomes" id="UP001515500"/>
    </source>
</evidence>
<dbReference type="Gene3D" id="2.30.29.30">
    <property type="entry name" value="Pleckstrin-homology domain (PH domain)/Phosphotyrosine-binding domain (PTB)"/>
    <property type="match status" value="1"/>
</dbReference>
<dbReference type="GeneID" id="120262589"/>
<dbReference type="RefSeq" id="XP_039126594.1">
    <property type="nucleotide sequence ID" value="XM_039270660.1"/>
</dbReference>
<dbReference type="InterPro" id="IPR011993">
    <property type="entry name" value="PH-like_dom_sf"/>
</dbReference>
<dbReference type="AlphaFoldDB" id="A0AB40BHL5"/>
<evidence type="ECO:0000313" key="4">
    <source>
        <dbReference type="RefSeq" id="XP_039126594.1"/>
    </source>
</evidence>